<protein>
    <submittedName>
        <fullName evidence="2">Uncharacterized protein</fullName>
    </submittedName>
</protein>
<keyword evidence="1" id="KW-0732">Signal</keyword>
<accession>A0A2J7ZM90</accession>
<evidence type="ECO:0000313" key="2">
    <source>
        <dbReference type="EMBL" id="PNH01384.1"/>
    </source>
</evidence>
<dbReference type="EMBL" id="PGGS01000917">
    <property type="protein sequence ID" value="PNH01384.1"/>
    <property type="molecule type" value="Genomic_DNA"/>
</dbReference>
<reference evidence="2 3" key="1">
    <citation type="journal article" date="2017" name="Mol. Biol. Evol.">
        <title>The 4-celled Tetrabaena socialis nuclear genome reveals the essential components for genetic control of cell number at the origin of multicellularity in the volvocine lineage.</title>
        <authorList>
            <person name="Featherston J."/>
            <person name="Arakaki Y."/>
            <person name="Hanschen E.R."/>
            <person name="Ferris P.J."/>
            <person name="Michod R.E."/>
            <person name="Olson B.J.S.C."/>
            <person name="Nozaki H."/>
            <person name="Durand P.M."/>
        </authorList>
    </citation>
    <scope>NUCLEOTIDE SEQUENCE [LARGE SCALE GENOMIC DNA]</scope>
    <source>
        <strain evidence="2 3">NIES-571</strain>
    </source>
</reference>
<name>A0A2J7ZM90_9CHLO</name>
<evidence type="ECO:0000313" key="3">
    <source>
        <dbReference type="Proteomes" id="UP000236333"/>
    </source>
</evidence>
<evidence type="ECO:0000256" key="1">
    <source>
        <dbReference type="SAM" id="SignalP"/>
    </source>
</evidence>
<keyword evidence="3" id="KW-1185">Reference proteome</keyword>
<dbReference type="Proteomes" id="UP000236333">
    <property type="component" value="Unassembled WGS sequence"/>
</dbReference>
<sequence>MGRFPAALAVAVALLALVPGAQPDMTFLKMCLDNVLPKTSNLWTKASSDNTFFLPTDTVRGWESLWQKWSKIPVAVISNVKKRE</sequence>
<comment type="caution">
    <text evidence="2">The sequence shown here is derived from an EMBL/GenBank/DDBJ whole genome shotgun (WGS) entry which is preliminary data.</text>
</comment>
<gene>
    <name evidence="2" type="ORF">TSOC_012739</name>
</gene>
<dbReference type="AlphaFoldDB" id="A0A2J7ZM90"/>
<feature type="signal peptide" evidence="1">
    <location>
        <begin position="1"/>
        <end position="23"/>
    </location>
</feature>
<proteinExistence type="predicted"/>
<feature type="chain" id="PRO_5014473886" evidence="1">
    <location>
        <begin position="24"/>
        <end position="84"/>
    </location>
</feature>
<organism evidence="2 3">
    <name type="scientific">Tetrabaena socialis</name>
    <dbReference type="NCBI Taxonomy" id="47790"/>
    <lineage>
        <taxon>Eukaryota</taxon>
        <taxon>Viridiplantae</taxon>
        <taxon>Chlorophyta</taxon>
        <taxon>core chlorophytes</taxon>
        <taxon>Chlorophyceae</taxon>
        <taxon>CS clade</taxon>
        <taxon>Chlamydomonadales</taxon>
        <taxon>Tetrabaenaceae</taxon>
        <taxon>Tetrabaena</taxon>
    </lineage>
</organism>